<dbReference type="PANTHER" id="PTHR33416">
    <property type="entry name" value="NUCLEAR PORE COMPLEX PROTEIN NUP1"/>
    <property type="match status" value="1"/>
</dbReference>
<feature type="region of interest" description="Disordered" evidence="1">
    <location>
        <begin position="193"/>
        <end position="216"/>
    </location>
</feature>
<feature type="compositionally biased region" description="Basic residues" evidence="1">
    <location>
        <begin position="549"/>
        <end position="569"/>
    </location>
</feature>
<feature type="compositionally biased region" description="Polar residues" evidence="1">
    <location>
        <begin position="446"/>
        <end position="461"/>
    </location>
</feature>
<protein>
    <recommendedName>
        <fullName evidence="4">Protein KAKU4</fullName>
    </recommendedName>
</protein>
<evidence type="ECO:0000313" key="3">
    <source>
        <dbReference type="Proteomes" id="UP001642260"/>
    </source>
</evidence>
<feature type="compositionally biased region" description="Acidic residues" evidence="1">
    <location>
        <begin position="83"/>
        <end position="97"/>
    </location>
</feature>
<comment type="caution">
    <text evidence="2">The sequence shown here is derived from an EMBL/GenBank/DDBJ whole genome shotgun (WGS) entry which is preliminary data.</text>
</comment>
<evidence type="ECO:0000256" key="1">
    <source>
        <dbReference type="SAM" id="MobiDB-lite"/>
    </source>
</evidence>
<dbReference type="PANTHER" id="PTHR33416:SF17">
    <property type="entry name" value="PROTEIN KAKU4"/>
    <property type="match status" value="1"/>
</dbReference>
<dbReference type="Proteomes" id="UP001642260">
    <property type="component" value="Unassembled WGS sequence"/>
</dbReference>
<name>A0ABC8LVC2_ERUVS</name>
<reference evidence="2 3" key="1">
    <citation type="submission" date="2022-03" db="EMBL/GenBank/DDBJ databases">
        <authorList>
            <person name="Macdonald S."/>
            <person name="Ahmed S."/>
            <person name="Newling K."/>
        </authorList>
    </citation>
    <scope>NUCLEOTIDE SEQUENCE [LARGE SCALE GENOMIC DNA]</scope>
</reference>
<evidence type="ECO:0008006" key="4">
    <source>
        <dbReference type="Google" id="ProtNLM"/>
    </source>
</evidence>
<accession>A0ABC8LVC2</accession>
<feature type="region of interest" description="Disordered" evidence="1">
    <location>
        <begin position="382"/>
        <end position="408"/>
    </location>
</feature>
<feature type="region of interest" description="Disordered" evidence="1">
    <location>
        <begin position="1"/>
        <end position="49"/>
    </location>
</feature>
<feature type="compositionally biased region" description="Polar residues" evidence="1">
    <location>
        <begin position="387"/>
        <end position="396"/>
    </location>
</feature>
<feature type="region of interest" description="Disordered" evidence="1">
    <location>
        <begin position="336"/>
        <end position="359"/>
    </location>
</feature>
<gene>
    <name evidence="2" type="ORF">ERUC_LOCUS39913</name>
</gene>
<dbReference type="EMBL" id="CAKOAT010748487">
    <property type="protein sequence ID" value="CAH8387430.1"/>
    <property type="molecule type" value="Genomic_DNA"/>
</dbReference>
<feature type="compositionally biased region" description="Low complexity" evidence="1">
    <location>
        <begin position="528"/>
        <end position="539"/>
    </location>
</feature>
<proteinExistence type="predicted"/>
<feature type="region of interest" description="Disordered" evidence="1">
    <location>
        <begin position="74"/>
        <end position="98"/>
    </location>
</feature>
<organism evidence="2 3">
    <name type="scientific">Eruca vesicaria subsp. sativa</name>
    <name type="common">Garden rocket</name>
    <name type="synonym">Eruca sativa</name>
    <dbReference type="NCBI Taxonomy" id="29727"/>
    <lineage>
        <taxon>Eukaryota</taxon>
        <taxon>Viridiplantae</taxon>
        <taxon>Streptophyta</taxon>
        <taxon>Embryophyta</taxon>
        <taxon>Tracheophyta</taxon>
        <taxon>Spermatophyta</taxon>
        <taxon>Magnoliopsida</taxon>
        <taxon>eudicotyledons</taxon>
        <taxon>Gunneridae</taxon>
        <taxon>Pentapetalae</taxon>
        <taxon>rosids</taxon>
        <taxon>malvids</taxon>
        <taxon>Brassicales</taxon>
        <taxon>Brassicaceae</taxon>
        <taxon>Brassiceae</taxon>
        <taxon>Eruca</taxon>
    </lineage>
</organism>
<evidence type="ECO:0000313" key="2">
    <source>
        <dbReference type="EMBL" id="CAH8387430.1"/>
    </source>
</evidence>
<dbReference type="AlphaFoldDB" id="A0ABC8LVC2"/>
<feature type="compositionally biased region" description="Polar residues" evidence="1">
    <location>
        <begin position="340"/>
        <end position="353"/>
    </location>
</feature>
<sequence>MDSVSGYAGPRQPRTGGKIVRPRRTSVVKTPYDRPVPRSQDPPQQNPSWISRLVYKPATAIASGAGKFISSVVFSESSSSSSEGEDSSSDIEGDEDVEKNITDFPEDEIDLVKAHQSNIQRLGSKRVIEQLLMQETFAREEGDRLIDIIKARVVDHPSVFASNLGRHSDNGITSEVDVGEMSNKAVMEAKRWLEEKRSASRSKSKATEEGAGSPVDVARSYMRSRLPWGSPDVNNSDFRSPLPAGMQFLNEGTPFPYSSGNLSSSKLKRRSRSNPSWNIQDEIRKVRAKATEEMLKTASPSSVASLKPKHIPYVLDASLNVDEGVQALRNEQSGVLPESTIPTSEQNQSTEANQDVEETGVLHTRSRGVVLDKTFISTEGVKKTSEDTTAPQSGTGVNDDFVQPSSTTGETRNAVLALGATLDSTGNLCIPKDVFETSKEADESGTVHSTANGFPTSSPSSPMAMEGQPKPRPPDETVATQLVTETPDADITVGDNNSDGMIENENDNSDASASHSTHEEEWLPGDQSLPNSNSASSSPGTTKVLAYTRRGRSRGRGRGRGVRGKGRGK</sequence>
<keyword evidence="3" id="KW-1185">Reference proteome</keyword>
<feature type="region of interest" description="Disordered" evidence="1">
    <location>
        <begin position="440"/>
        <end position="569"/>
    </location>
</feature>